<dbReference type="OrthoDB" id="1452960at2"/>
<feature type="signal peptide" evidence="2">
    <location>
        <begin position="1"/>
        <end position="19"/>
    </location>
</feature>
<comment type="caution">
    <text evidence="3">The sequence shown here is derived from an EMBL/GenBank/DDBJ whole genome shotgun (WGS) entry which is preliminary data.</text>
</comment>
<dbReference type="RefSeq" id="WP_107821047.1">
    <property type="nucleotide sequence ID" value="NZ_OY782574.1"/>
</dbReference>
<name>A0A2T5C5T0_9BACT</name>
<dbReference type="Proteomes" id="UP000243525">
    <property type="component" value="Unassembled WGS sequence"/>
</dbReference>
<evidence type="ECO:0000313" key="4">
    <source>
        <dbReference type="Proteomes" id="UP000243525"/>
    </source>
</evidence>
<keyword evidence="2" id="KW-0732">Signal</keyword>
<protein>
    <submittedName>
        <fullName evidence="3">Uncharacterized protein</fullName>
    </submittedName>
</protein>
<evidence type="ECO:0000313" key="3">
    <source>
        <dbReference type="EMBL" id="PTN10274.1"/>
    </source>
</evidence>
<gene>
    <name evidence="3" type="ORF">C8N47_102259</name>
</gene>
<reference evidence="3 4" key="1">
    <citation type="submission" date="2018-04" db="EMBL/GenBank/DDBJ databases">
        <title>Genomic Encyclopedia of Archaeal and Bacterial Type Strains, Phase II (KMG-II): from individual species to whole genera.</title>
        <authorList>
            <person name="Goeker M."/>
        </authorList>
    </citation>
    <scope>NUCLEOTIDE SEQUENCE [LARGE SCALE GENOMIC DNA]</scope>
    <source>
        <strain evidence="3 4">DSM 28823</strain>
    </source>
</reference>
<feature type="chain" id="PRO_5015642067" evidence="2">
    <location>
        <begin position="20"/>
        <end position="197"/>
    </location>
</feature>
<proteinExistence type="predicted"/>
<accession>A0A2T5C5T0</accession>
<sequence>MKKLIPFVMLLFVAPMAQAQQREKPGEPNEQSKVTREYDENGNLIRFDSTYVKSWSSDSTMTMSPEDVEQLQKQMQEMFSGAFGDDADNFFGDPFPGSAKDFFNQPGDSTLTMPGFQNAFPDLEEMHQRMMQHFSQFFQRDTAQIKYDTIPGDLRFDFFGNPREFEEIRKEFEQHFEQFRDEQKQSGQERSNAPGAI</sequence>
<feature type="region of interest" description="Disordered" evidence="1">
    <location>
        <begin position="175"/>
        <end position="197"/>
    </location>
</feature>
<keyword evidence="4" id="KW-1185">Reference proteome</keyword>
<feature type="compositionally biased region" description="Basic and acidic residues" evidence="1">
    <location>
        <begin position="175"/>
        <end position="184"/>
    </location>
</feature>
<evidence type="ECO:0000256" key="2">
    <source>
        <dbReference type="SAM" id="SignalP"/>
    </source>
</evidence>
<dbReference type="EMBL" id="QAAD01000002">
    <property type="protein sequence ID" value="PTN10274.1"/>
    <property type="molecule type" value="Genomic_DNA"/>
</dbReference>
<evidence type="ECO:0000256" key="1">
    <source>
        <dbReference type="SAM" id="MobiDB-lite"/>
    </source>
</evidence>
<feature type="region of interest" description="Disordered" evidence="1">
    <location>
        <begin position="19"/>
        <end position="39"/>
    </location>
</feature>
<organism evidence="3 4">
    <name type="scientific">Mangrovibacterium marinum</name>
    <dbReference type="NCBI Taxonomy" id="1639118"/>
    <lineage>
        <taxon>Bacteria</taxon>
        <taxon>Pseudomonadati</taxon>
        <taxon>Bacteroidota</taxon>
        <taxon>Bacteroidia</taxon>
        <taxon>Marinilabiliales</taxon>
        <taxon>Prolixibacteraceae</taxon>
        <taxon>Mangrovibacterium</taxon>
    </lineage>
</organism>
<dbReference type="AlphaFoldDB" id="A0A2T5C5T0"/>